<evidence type="ECO:0000313" key="2">
    <source>
        <dbReference type="Proteomes" id="UP000663866"/>
    </source>
</evidence>
<dbReference type="EMBL" id="CAJOBG010058149">
    <property type="protein sequence ID" value="CAF4532525.1"/>
    <property type="molecule type" value="Genomic_DNA"/>
</dbReference>
<protein>
    <submittedName>
        <fullName evidence="1">Uncharacterized protein</fullName>
    </submittedName>
</protein>
<organism evidence="1 2">
    <name type="scientific">Rotaria magnacalcarata</name>
    <dbReference type="NCBI Taxonomy" id="392030"/>
    <lineage>
        <taxon>Eukaryota</taxon>
        <taxon>Metazoa</taxon>
        <taxon>Spiralia</taxon>
        <taxon>Gnathifera</taxon>
        <taxon>Rotifera</taxon>
        <taxon>Eurotatoria</taxon>
        <taxon>Bdelloidea</taxon>
        <taxon>Philodinida</taxon>
        <taxon>Philodinidae</taxon>
        <taxon>Rotaria</taxon>
    </lineage>
</organism>
<evidence type="ECO:0000313" key="1">
    <source>
        <dbReference type="EMBL" id="CAF4532525.1"/>
    </source>
</evidence>
<reference evidence="1" key="1">
    <citation type="submission" date="2021-02" db="EMBL/GenBank/DDBJ databases">
        <authorList>
            <person name="Nowell W R."/>
        </authorList>
    </citation>
    <scope>NUCLEOTIDE SEQUENCE</scope>
</reference>
<accession>A0A820XGS2</accession>
<name>A0A820XGS2_9BILA</name>
<sequence length="19" mass="2134">MYSKNGSGLKQADTFSERD</sequence>
<keyword evidence="2" id="KW-1185">Reference proteome</keyword>
<dbReference type="AlphaFoldDB" id="A0A820XGS2"/>
<dbReference type="Proteomes" id="UP000663866">
    <property type="component" value="Unassembled WGS sequence"/>
</dbReference>
<comment type="caution">
    <text evidence="1">The sequence shown here is derived from an EMBL/GenBank/DDBJ whole genome shotgun (WGS) entry which is preliminary data.</text>
</comment>
<feature type="non-terminal residue" evidence="1">
    <location>
        <position position="19"/>
    </location>
</feature>
<proteinExistence type="predicted"/>
<gene>
    <name evidence="1" type="ORF">OVN521_LOCUS42390</name>
</gene>